<dbReference type="InterPro" id="IPR054506">
    <property type="entry name" value="DnaA_N-like_STI"/>
</dbReference>
<feature type="compositionally biased region" description="Basic residues" evidence="7">
    <location>
        <begin position="245"/>
        <end position="259"/>
    </location>
</feature>
<dbReference type="ExpressionAtlas" id="A0A178UXG5">
    <property type="expression patterns" value="baseline and differential"/>
</dbReference>
<feature type="region of interest" description="Disordered" evidence="7">
    <location>
        <begin position="956"/>
        <end position="1003"/>
    </location>
</feature>
<dbReference type="GO" id="GO:0046872">
    <property type="term" value="F:metal ion binding"/>
    <property type="evidence" value="ECO:0007669"/>
    <property type="project" value="UniProtKB-KW"/>
</dbReference>
<feature type="compositionally biased region" description="Gly residues" evidence="7">
    <location>
        <begin position="227"/>
        <end position="241"/>
    </location>
</feature>
<evidence type="ECO:0000256" key="4">
    <source>
        <dbReference type="ARBA" id="ARBA00022833"/>
    </source>
</evidence>
<dbReference type="InterPro" id="IPR003593">
    <property type="entry name" value="AAA+_ATPase"/>
</dbReference>
<feature type="compositionally biased region" description="Basic and acidic residues" evidence="7">
    <location>
        <begin position="137"/>
        <end position="168"/>
    </location>
</feature>
<feature type="compositionally biased region" description="Basic and acidic residues" evidence="7">
    <location>
        <begin position="281"/>
        <end position="291"/>
    </location>
</feature>
<dbReference type="InterPro" id="IPR045085">
    <property type="entry name" value="HLD_clamp_pol_III_gamma_tau"/>
</dbReference>
<keyword evidence="2" id="KW-0479">Metal-binding</keyword>
<dbReference type="NCBIfam" id="TIGR02397">
    <property type="entry name" value="dnaX_nterm"/>
    <property type="match status" value="1"/>
</dbReference>
<evidence type="ECO:0000256" key="3">
    <source>
        <dbReference type="ARBA" id="ARBA00022741"/>
    </source>
</evidence>
<dbReference type="CDD" id="cd18137">
    <property type="entry name" value="HLD_clamp_pol_III_gamma_tau"/>
    <property type="match status" value="1"/>
</dbReference>
<evidence type="ECO:0000313" key="9">
    <source>
        <dbReference type="EMBL" id="OAO98588.1"/>
    </source>
</evidence>
<comment type="similarity">
    <text evidence="1">Belongs to the DnaX/STICHEL family.</text>
</comment>
<dbReference type="PANTHER" id="PTHR11669:SF46">
    <property type="entry name" value="PROTEIN STICHEL-LIKE 3"/>
    <property type="match status" value="1"/>
</dbReference>
<evidence type="ECO:0000256" key="1">
    <source>
        <dbReference type="ARBA" id="ARBA00006360"/>
    </source>
</evidence>
<dbReference type="SUPFAM" id="SSF52540">
    <property type="entry name" value="P-loop containing nucleoside triphosphate hydrolases"/>
    <property type="match status" value="1"/>
</dbReference>
<evidence type="ECO:0000256" key="6">
    <source>
        <dbReference type="ARBA" id="ARBA00023054"/>
    </source>
</evidence>
<evidence type="ECO:0000313" key="10">
    <source>
        <dbReference type="Proteomes" id="UP000078284"/>
    </source>
</evidence>
<feature type="compositionally biased region" description="Basic and acidic residues" evidence="7">
    <location>
        <begin position="332"/>
        <end position="345"/>
    </location>
</feature>
<feature type="compositionally biased region" description="Basic and acidic residues" evidence="7">
    <location>
        <begin position="796"/>
        <end position="807"/>
    </location>
</feature>
<feature type="compositionally biased region" description="Polar residues" evidence="7">
    <location>
        <begin position="10"/>
        <end position="20"/>
    </location>
</feature>
<dbReference type="Gene3D" id="1.10.8.60">
    <property type="match status" value="1"/>
</dbReference>
<dbReference type="InterPro" id="IPR012763">
    <property type="entry name" value="DNA_pol_III_sug/sutau_N"/>
</dbReference>
<feature type="compositionally biased region" description="Low complexity" evidence="7">
    <location>
        <begin position="346"/>
        <end position="358"/>
    </location>
</feature>
<organism evidence="9 10">
    <name type="scientific">Arabidopsis thaliana</name>
    <name type="common">Mouse-ear cress</name>
    <dbReference type="NCBI Taxonomy" id="3702"/>
    <lineage>
        <taxon>Eukaryota</taxon>
        <taxon>Viridiplantae</taxon>
        <taxon>Streptophyta</taxon>
        <taxon>Embryophyta</taxon>
        <taxon>Tracheophyta</taxon>
        <taxon>Spermatophyta</taxon>
        <taxon>Magnoliopsida</taxon>
        <taxon>eudicotyledons</taxon>
        <taxon>Gunneridae</taxon>
        <taxon>Pentapetalae</taxon>
        <taxon>rosids</taxon>
        <taxon>malvids</taxon>
        <taxon>Brassicales</taxon>
        <taxon>Brassicaceae</taxon>
        <taxon>Camelineae</taxon>
        <taxon>Arabidopsis</taxon>
    </lineage>
</organism>
<protein>
    <recommendedName>
        <fullName evidence="8">AAA+ ATPase domain-containing protein</fullName>
    </recommendedName>
</protein>
<dbReference type="EMBL" id="LUHQ01000004">
    <property type="protein sequence ID" value="OAO98588.1"/>
    <property type="molecule type" value="Genomic_DNA"/>
</dbReference>
<dbReference type="InterPro" id="IPR027417">
    <property type="entry name" value="P-loop_NTPase"/>
</dbReference>
<dbReference type="Pfam" id="PF22608">
    <property type="entry name" value="DNAX_ATPase_lid"/>
    <property type="match status" value="1"/>
</dbReference>
<feature type="compositionally biased region" description="Basic and acidic residues" evidence="7">
    <location>
        <begin position="818"/>
        <end position="828"/>
    </location>
</feature>
<feature type="region of interest" description="Disordered" evidence="7">
    <location>
        <begin position="74"/>
        <end position="168"/>
    </location>
</feature>
<feature type="compositionally biased region" description="Polar residues" evidence="7">
    <location>
        <begin position="126"/>
        <end position="136"/>
    </location>
</feature>
<gene>
    <name evidence="9" type="ordered locus">AXX17_At4g22120</name>
</gene>
<dbReference type="GO" id="GO:0003677">
    <property type="term" value="F:DNA binding"/>
    <property type="evidence" value="ECO:0007669"/>
    <property type="project" value="InterPro"/>
</dbReference>
<dbReference type="Pfam" id="PF23007">
    <property type="entry name" value="DnaA_N-like_STI"/>
    <property type="match status" value="1"/>
</dbReference>
<sequence length="1097" mass="121914">MTTTTTTTTRVASSSSTRNNRILKDANGDIGEHLRNHIHLTNCIHLKNHMHKQSPVLTDRALMRDLIVLQRSRSLRDPSASPPAWNTPPSVVDLLPKKGDLVEGGRRSVDLKKSSRRLSALSGSSPVVNFGTSKVTPSDERSGPVSGERDSGRRVKREESSRKSYRIGDDYQNVNEVVSHGSGSKASRRLSRVNDAMVKTLSDQLNEVVVGDSDDVVSSNVRPRVRYGGGGGGGNTRGCAGGMSRPKRRKFRGTRRVRGKSRDTGGGKSEMSVASNTLPQVEKHDGEKEGFGEQNMTKACGIPFNWSRIHHRGKTFLDKAGRSLSCGMSDSKGGRKGETNERNGSDKMMIQSDDDSSSFIRSDGEALPLLVDSGENDGWVHDYSGELGIFADSLLKNDEDSDLASEGRSGEKKHKKKSHVNARHRHRQQHQSLTEKYTPKTFRDLLGQNLVVQALSNAVARRKLGLLYVFHGPNGTGKTSCARIFARALNCHSMEQPKPCGTCSSCVSHDMGKSWNIREVGPVGNYDFEKIMDLLDGNVMVSSQSPRVFIFDDCDTLSSDCWNALSKVVDRAAPRHVVFILVCSSLDVLPHVIISRCQKFFFPKLKDADIVYSLQWIASKEEIEIDKDALKLIASRSDGSLRDAEMTLEQLSLLGQRISVPLVQELVGLVSDEKLVDLLDLALSADTVNTVKNLRTIMETSVEPLALMSQLATVITDILAGSYDFTKDQHKRKFFRRQPLPKEDMEKLRQALKTLSEAEKQLRVSNDKLTWLTAALLQLAPDQNYLLQRSSTADTGGRESSDHHLDPSSDAAGGRSSGLDRRRGDSRKNRPAVEEIWLEVIEKLRVNGLREFLYKEGRIVSLNLGSAPTVHLMFSSPLTKSTAEKFRSHIMQAFEAVLESPVTIEIRCETKKDPRNNVHHHHHHPTVKDKSLPQSLALIGHDYNIDGSGRSEIVEVTESNGQRRQQQKQQEEERTEPVGSSALARARRKHLEASQSQNQSQSIVRGKVSLAHVIQQADGCSLQNGWSKRKAVSIAEKLEQENLRLEPRSRSLLCWKSSRGTRRKATRLKVRTRRARPHTLLKLVSCGKCLSTRSPTR</sequence>
<feature type="region of interest" description="Disordered" evidence="7">
    <location>
        <begin position="400"/>
        <end position="436"/>
    </location>
</feature>
<dbReference type="Pfam" id="PF13177">
    <property type="entry name" value="DNA_pol3_delta2"/>
    <property type="match status" value="1"/>
</dbReference>
<feature type="region of interest" description="Disordered" evidence="7">
    <location>
        <begin position="913"/>
        <end position="932"/>
    </location>
</feature>
<dbReference type="PANTHER" id="PTHR11669">
    <property type="entry name" value="REPLICATION FACTOR C / DNA POLYMERASE III GAMMA-TAU SUBUNIT"/>
    <property type="match status" value="1"/>
</dbReference>
<feature type="compositionally biased region" description="Basic residues" evidence="7">
    <location>
        <begin position="411"/>
        <end position="429"/>
    </location>
</feature>
<proteinExistence type="inferred from homology"/>
<evidence type="ECO:0000256" key="7">
    <source>
        <dbReference type="SAM" id="MobiDB-lite"/>
    </source>
</evidence>
<feature type="region of interest" description="Disordered" evidence="7">
    <location>
        <begin position="220"/>
        <end position="293"/>
    </location>
</feature>
<feature type="compositionally biased region" description="Basic and acidic residues" evidence="7">
    <location>
        <begin position="95"/>
        <end position="113"/>
    </location>
</feature>
<dbReference type="SUPFAM" id="SSF48019">
    <property type="entry name" value="post-AAA+ oligomerization domain-like"/>
    <property type="match status" value="1"/>
</dbReference>
<feature type="region of interest" description="Disordered" evidence="7">
    <location>
        <begin position="321"/>
        <end position="358"/>
    </location>
</feature>
<dbReference type="GO" id="GO:0006260">
    <property type="term" value="P:DNA replication"/>
    <property type="evidence" value="ECO:0007669"/>
    <property type="project" value="InterPro"/>
</dbReference>
<dbReference type="AlphaFoldDB" id="A0A178UXG5"/>
<feature type="domain" description="AAA+ ATPase" evidence="8">
    <location>
        <begin position="464"/>
        <end position="605"/>
    </location>
</feature>
<dbReference type="Proteomes" id="UP000078284">
    <property type="component" value="Chromosome 4"/>
</dbReference>
<dbReference type="FunFam" id="1.10.8.60:FF:000013">
    <property type="entry name" value="DNA polymerase III subunit gamma/tau"/>
    <property type="match status" value="1"/>
</dbReference>
<feature type="region of interest" description="Disordered" evidence="7">
    <location>
        <begin position="790"/>
        <end position="828"/>
    </location>
</feature>
<dbReference type="Gene3D" id="3.40.50.300">
    <property type="entry name" value="P-loop containing nucleotide triphosphate hydrolases"/>
    <property type="match status" value="1"/>
</dbReference>
<dbReference type="GO" id="GO:0009360">
    <property type="term" value="C:DNA polymerase III complex"/>
    <property type="evidence" value="ECO:0007669"/>
    <property type="project" value="InterPro"/>
</dbReference>
<evidence type="ECO:0000256" key="5">
    <source>
        <dbReference type="ARBA" id="ARBA00022840"/>
    </source>
</evidence>
<feature type="region of interest" description="Disordered" evidence="7">
    <location>
        <begin position="1"/>
        <end position="23"/>
    </location>
</feature>
<dbReference type="GO" id="GO:0005524">
    <property type="term" value="F:ATP binding"/>
    <property type="evidence" value="ECO:0007669"/>
    <property type="project" value="UniProtKB-KW"/>
</dbReference>
<name>A0A178UXG5_ARATH</name>
<keyword evidence="5" id="KW-0067">ATP-binding</keyword>
<dbReference type="InterPro" id="IPR050238">
    <property type="entry name" value="DNA_Rep/Repair_Clamp_Loader"/>
</dbReference>
<evidence type="ECO:0000256" key="2">
    <source>
        <dbReference type="ARBA" id="ARBA00022723"/>
    </source>
</evidence>
<dbReference type="GO" id="GO:0003887">
    <property type="term" value="F:DNA-directed DNA polymerase activity"/>
    <property type="evidence" value="ECO:0007669"/>
    <property type="project" value="InterPro"/>
</dbReference>
<dbReference type="InterPro" id="IPR008921">
    <property type="entry name" value="DNA_pol3_clamp-load_cplx_C"/>
</dbReference>
<keyword evidence="4" id="KW-0862">Zinc</keyword>
<evidence type="ECO:0000259" key="8">
    <source>
        <dbReference type="SMART" id="SM00382"/>
    </source>
</evidence>
<reference evidence="10" key="1">
    <citation type="journal article" date="2016" name="Proc. Natl. Acad. Sci. U.S.A.">
        <title>Chromosome-level assembly of Arabidopsis thaliana Ler reveals the extent of translocation and inversion polymorphisms.</title>
        <authorList>
            <person name="Zapata L."/>
            <person name="Ding J."/>
            <person name="Willing E.M."/>
            <person name="Hartwig B."/>
            <person name="Bezdan D."/>
            <person name="Jiao W.B."/>
            <person name="Patel V."/>
            <person name="Velikkakam James G."/>
            <person name="Koornneef M."/>
            <person name="Ossowski S."/>
            <person name="Schneeberger K."/>
        </authorList>
    </citation>
    <scope>NUCLEOTIDE SEQUENCE [LARGE SCALE GENOMIC DNA]</scope>
    <source>
        <strain evidence="10">cv. Landsberg erecta</strain>
    </source>
</reference>
<dbReference type="SMART" id="SM00382">
    <property type="entry name" value="AAA"/>
    <property type="match status" value="1"/>
</dbReference>
<feature type="compositionally biased region" description="Polar residues" evidence="7">
    <location>
        <begin position="993"/>
        <end position="1003"/>
    </location>
</feature>
<keyword evidence="3" id="KW-0547">Nucleotide-binding</keyword>
<comment type="caution">
    <text evidence="9">The sequence shown here is derived from an EMBL/GenBank/DDBJ whole genome shotgun (WGS) entry which is preliminary data.</text>
</comment>
<accession>A0A178UXG5</accession>
<keyword evidence="6" id="KW-0175">Coiled coil</keyword>